<feature type="transmembrane region" description="Helical" evidence="1">
    <location>
        <begin position="12"/>
        <end position="35"/>
    </location>
</feature>
<reference evidence="2" key="1">
    <citation type="submission" date="2023-03" db="EMBL/GenBank/DDBJ databases">
        <title>Massive genome expansion in bonnet fungi (Mycena s.s.) driven by repeated elements and novel gene families across ecological guilds.</title>
        <authorList>
            <consortium name="Lawrence Berkeley National Laboratory"/>
            <person name="Harder C.B."/>
            <person name="Miyauchi S."/>
            <person name="Viragh M."/>
            <person name="Kuo A."/>
            <person name="Thoen E."/>
            <person name="Andreopoulos B."/>
            <person name="Lu D."/>
            <person name="Skrede I."/>
            <person name="Drula E."/>
            <person name="Henrissat B."/>
            <person name="Morin E."/>
            <person name="Kohler A."/>
            <person name="Barry K."/>
            <person name="LaButti K."/>
            <person name="Morin E."/>
            <person name="Salamov A."/>
            <person name="Lipzen A."/>
            <person name="Mereny Z."/>
            <person name="Hegedus B."/>
            <person name="Baldrian P."/>
            <person name="Stursova M."/>
            <person name="Weitz H."/>
            <person name="Taylor A."/>
            <person name="Grigoriev I.V."/>
            <person name="Nagy L.G."/>
            <person name="Martin F."/>
            <person name="Kauserud H."/>
        </authorList>
    </citation>
    <scope>NUCLEOTIDE SEQUENCE</scope>
    <source>
        <strain evidence="2">CBHHK067</strain>
    </source>
</reference>
<dbReference type="EMBL" id="JARKIE010000069">
    <property type="protein sequence ID" value="KAJ7689850.1"/>
    <property type="molecule type" value="Genomic_DNA"/>
</dbReference>
<evidence type="ECO:0000256" key="1">
    <source>
        <dbReference type="SAM" id="Phobius"/>
    </source>
</evidence>
<dbReference type="Proteomes" id="UP001221757">
    <property type="component" value="Unassembled WGS sequence"/>
</dbReference>
<dbReference type="AlphaFoldDB" id="A0AAD7GHX7"/>
<accession>A0AAD7GHX7</accession>
<keyword evidence="1" id="KW-0472">Membrane</keyword>
<keyword evidence="1" id="KW-1133">Transmembrane helix</keyword>
<keyword evidence="3" id="KW-1185">Reference proteome</keyword>
<comment type="caution">
    <text evidence="2">The sequence shown here is derived from an EMBL/GenBank/DDBJ whole genome shotgun (WGS) entry which is preliminary data.</text>
</comment>
<gene>
    <name evidence="2" type="ORF">B0H17DRAFT_1065978</name>
</gene>
<organism evidence="2 3">
    <name type="scientific">Mycena rosella</name>
    <name type="common">Pink bonnet</name>
    <name type="synonym">Agaricus rosellus</name>
    <dbReference type="NCBI Taxonomy" id="1033263"/>
    <lineage>
        <taxon>Eukaryota</taxon>
        <taxon>Fungi</taxon>
        <taxon>Dikarya</taxon>
        <taxon>Basidiomycota</taxon>
        <taxon>Agaricomycotina</taxon>
        <taxon>Agaricomycetes</taxon>
        <taxon>Agaricomycetidae</taxon>
        <taxon>Agaricales</taxon>
        <taxon>Marasmiineae</taxon>
        <taxon>Mycenaceae</taxon>
        <taxon>Mycena</taxon>
    </lineage>
</organism>
<evidence type="ECO:0000313" key="2">
    <source>
        <dbReference type="EMBL" id="KAJ7689850.1"/>
    </source>
</evidence>
<protein>
    <submittedName>
        <fullName evidence="2">Uncharacterized protein</fullName>
    </submittedName>
</protein>
<keyword evidence="1" id="KW-0812">Transmembrane</keyword>
<proteinExistence type="predicted"/>
<sequence>MNPSVTVGQSTFVCVLCLVFPCPLFPFLFLASVVLGGTSAPHAPDAHARAHTITPVPVRARSPVLGPVLSAPEGRL</sequence>
<evidence type="ECO:0000313" key="3">
    <source>
        <dbReference type="Proteomes" id="UP001221757"/>
    </source>
</evidence>
<name>A0AAD7GHX7_MYCRO</name>